<feature type="domain" description="Protein kinase" evidence="1">
    <location>
        <begin position="86"/>
        <end position="434"/>
    </location>
</feature>
<proteinExistence type="predicted"/>
<protein>
    <recommendedName>
        <fullName evidence="1">Protein kinase domain-containing protein</fullName>
    </recommendedName>
</protein>
<keyword evidence="3" id="KW-1185">Reference proteome</keyword>
<dbReference type="AlphaFoldDB" id="A0AAD8LDZ9"/>
<dbReference type="PANTHER" id="PTHR27003:SF471">
    <property type="entry name" value="VASCULAR ENDOTHELIAL GROWTH FACTOR RECEPTOR 2 (VEGFR2)-RELATED"/>
    <property type="match status" value="1"/>
</dbReference>
<dbReference type="InterPro" id="IPR001245">
    <property type="entry name" value="Ser-Thr/Tyr_kinase_cat_dom"/>
</dbReference>
<dbReference type="InterPro" id="IPR000719">
    <property type="entry name" value="Prot_kinase_dom"/>
</dbReference>
<comment type="caution">
    <text evidence="2">The sequence shown here is derived from an EMBL/GenBank/DDBJ whole genome shotgun (WGS) entry which is preliminary data.</text>
</comment>
<dbReference type="EMBL" id="JAUHHV010000001">
    <property type="protein sequence ID" value="KAK1437466.1"/>
    <property type="molecule type" value="Genomic_DNA"/>
</dbReference>
<organism evidence="2 3">
    <name type="scientific">Tagetes erecta</name>
    <name type="common">African marigold</name>
    <dbReference type="NCBI Taxonomy" id="13708"/>
    <lineage>
        <taxon>Eukaryota</taxon>
        <taxon>Viridiplantae</taxon>
        <taxon>Streptophyta</taxon>
        <taxon>Embryophyta</taxon>
        <taxon>Tracheophyta</taxon>
        <taxon>Spermatophyta</taxon>
        <taxon>Magnoliopsida</taxon>
        <taxon>eudicotyledons</taxon>
        <taxon>Gunneridae</taxon>
        <taxon>Pentapetalae</taxon>
        <taxon>asterids</taxon>
        <taxon>campanulids</taxon>
        <taxon>Asterales</taxon>
        <taxon>Asteraceae</taxon>
        <taxon>Asteroideae</taxon>
        <taxon>Heliantheae alliance</taxon>
        <taxon>Tageteae</taxon>
        <taxon>Tagetes</taxon>
    </lineage>
</organism>
<evidence type="ECO:0000313" key="3">
    <source>
        <dbReference type="Proteomes" id="UP001229421"/>
    </source>
</evidence>
<sequence length="516" mass="59286">MATAQGYLDQGNIKHIADAADPRMIKLEAKDSIYLFSKIIYQCLHTSTDRPTLEVIINFLEKALQFQAQEKLKIPLQVLRLATDNFDKNYLIGSGGYGAVYKAELEIRSKLAYDPSYMKKKKKGLAPIAKRHFEMGTLISEMLDQETMDDEAYELGLTIKIRPDHDSLNAFSRIAYQCLAKSQAERPTIEVIIKELNKALYFQENRMKTLRISLEDITVDAEYFEMDEKIIVYDQAAWGSLGSYLNNTFFTWNKRLKVCIDIANGLKFLHGGDMGQYVLIHRNLTSSNILLTEDWKAKICGFELSITYPANQEIKYVMGDDLGSLGYCDPLYSETKILTKESDIYSFGVILFEILCGRFSCQEGFRDETDFLGVLAKHQCQVDRLDEIVFEEIKEQIVLNSFATFQRIALQCLHDERKERPTAADVLVQLQKALEFQEAYETRLGKLHKTFKELVHQFSKSPAIYSTMRKKDIYNVLSKGILHEDDKLITPGMEPTIWDLKQLDGEDYHSEESDVE</sequence>
<dbReference type="GO" id="GO:0005524">
    <property type="term" value="F:ATP binding"/>
    <property type="evidence" value="ECO:0007669"/>
    <property type="project" value="InterPro"/>
</dbReference>
<dbReference type="Pfam" id="PF07714">
    <property type="entry name" value="PK_Tyr_Ser-Thr"/>
    <property type="match status" value="1"/>
</dbReference>
<evidence type="ECO:0000313" key="2">
    <source>
        <dbReference type="EMBL" id="KAK1437466.1"/>
    </source>
</evidence>
<dbReference type="Proteomes" id="UP001229421">
    <property type="component" value="Unassembled WGS sequence"/>
</dbReference>
<dbReference type="PANTHER" id="PTHR27003">
    <property type="entry name" value="OS07G0166700 PROTEIN"/>
    <property type="match status" value="1"/>
</dbReference>
<dbReference type="GO" id="GO:0009506">
    <property type="term" value="C:plasmodesma"/>
    <property type="evidence" value="ECO:0007669"/>
    <property type="project" value="TreeGrafter"/>
</dbReference>
<reference evidence="2" key="1">
    <citation type="journal article" date="2023" name="bioRxiv">
        <title>Improved chromosome-level genome assembly for marigold (Tagetes erecta).</title>
        <authorList>
            <person name="Jiang F."/>
            <person name="Yuan L."/>
            <person name="Wang S."/>
            <person name="Wang H."/>
            <person name="Xu D."/>
            <person name="Wang A."/>
            <person name="Fan W."/>
        </authorList>
    </citation>
    <scope>NUCLEOTIDE SEQUENCE</scope>
    <source>
        <strain evidence="2">WSJ</strain>
        <tissue evidence="2">Leaf</tissue>
    </source>
</reference>
<dbReference type="GO" id="GO:0004714">
    <property type="term" value="F:transmembrane receptor protein tyrosine kinase activity"/>
    <property type="evidence" value="ECO:0007669"/>
    <property type="project" value="InterPro"/>
</dbReference>
<gene>
    <name evidence="2" type="ORF">QVD17_03257</name>
</gene>
<dbReference type="SUPFAM" id="SSF56112">
    <property type="entry name" value="Protein kinase-like (PK-like)"/>
    <property type="match status" value="1"/>
</dbReference>
<dbReference type="Gene3D" id="3.30.200.20">
    <property type="entry name" value="Phosphorylase Kinase, domain 1"/>
    <property type="match status" value="1"/>
</dbReference>
<evidence type="ECO:0000259" key="1">
    <source>
        <dbReference type="PROSITE" id="PS50011"/>
    </source>
</evidence>
<dbReference type="InterPro" id="IPR045272">
    <property type="entry name" value="ANXUR1/2-like"/>
</dbReference>
<name>A0AAD8LDZ9_TARER</name>
<dbReference type="Gene3D" id="1.10.510.10">
    <property type="entry name" value="Transferase(Phosphotransferase) domain 1"/>
    <property type="match status" value="1"/>
</dbReference>
<dbReference type="InterPro" id="IPR011009">
    <property type="entry name" value="Kinase-like_dom_sf"/>
</dbReference>
<accession>A0AAD8LDZ9</accession>
<dbReference type="GO" id="GO:0005886">
    <property type="term" value="C:plasma membrane"/>
    <property type="evidence" value="ECO:0007669"/>
    <property type="project" value="TreeGrafter"/>
</dbReference>
<dbReference type="PROSITE" id="PS50011">
    <property type="entry name" value="PROTEIN_KINASE_DOM"/>
    <property type="match status" value="1"/>
</dbReference>